<name>A0A1G5JY33_9BACL</name>
<dbReference type="STRING" id="582692.SAMN05720606_112152"/>
<keyword evidence="2" id="KW-1185">Reference proteome</keyword>
<dbReference type="AlphaFoldDB" id="A0A1G5JY33"/>
<reference evidence="2" key="1">
    <citation type="submission" date="2016-10" db="EMBL/GenBank/DDBJ databases">
        <authorList>
            <person name="Varghese N."/>
            <person name="Submissions S."/>
        </authorList>
    </citation>
    <scope>NUCLEOTIDE SEQUENCE [LARGE SCALE GENOMIC DNA]</scope>
    <source>
        <strain evidence="2">BL9</strain>
    </source>
</reference>
<evidence type="ECO:0000313" key="1">
    <source>
        <dbReference type="EMBL" id="SCY93275.1"/>
    </source>
</evidence>
<accession>A0A1G5JY33</accession>
<proteinExistence type="predicted"/>
<sequence>MVGSNVWLMQYKEGLLAGSPFFDGRCLDRERTKVTALTLFFIKECAIIKGMDNRVNDFTQGGVTYMMKKIPGYIGLCMLVLVILTGCTRETQPSEQPVVSEKDSANTITVAIDGSTFLPDATKSIKRDFSEGLTLKKALLNSGLVDFTADGKRIQSVGEVSLDSSLSWAVKLNGKDIAPEKWDTELHAKDEVIIYVKAADSGGEGVAYQTTLLKVSGGSVEPNLNRQYAGIYVQECTVRDVLKSSGVVRLSENNKFVVAVENVMPRTNQRWVIKVNDKELMENGLDMKLNPRDAVKLELVNAS</sequence>
<dbReference type="EMBL" id="FMVM01000012">
    <property type="protein sequence ID" value="SCY93275.1"/>
    <property type="molecule type" value="Genomic_DNA"/>
</dbReference>
<evidence type="ECO:0000313" key="2">
    <source>
        <dbReference type="Proteomes" id="UP000198538"/>
    </source>
</evidence>
<dbReference type="Proteomes" id="UP000198538">
    <property type="component" value="Unassembled WGS sequence"/>
</dbReference>
<organism evidence="1 2">
    <name type="scientific">Paenibacillus polysaccharolyticus</name>
    <dbReference type="NCBI Taxonomy" id="582692"/>
    <lineage>
        <taxon>Bacteria</taxon>
        <taxon>Bacillati</taxon>
        <taxon>Bacillota</taxon>
        <taxon>Bacilli</taxon>
        <taxon>Bacillales</taxon>
        <taxon>Paenibacillaceae</taxon>
        <taxon>Paenibacillus</taxon>
    </lineage>
</organism>
<protein>
    <submittedName>
        <fullName evidence="1">Uncharacterized protein</fullName>
    </submittedName>
</protein>
<gene>
    <name evidence="1" type="ORF">SAMN05720606_112152</name>
</gene>